<protein>
    <submittedName>
        <fullName evidence="2">Uncharacterized protein</fullName>
    </submittedName>
</protein>
<name>A0A834XG24_9FABA</name>
<sequence length="121" mass="13824">MEGKSRTKCRRQKINASEFCGCVHHAVPDNVHTSQHRWLLTALPRQLSKPRRSPANSMGEEPTLTTTARRRKTVPNERRAARRRQRREICCANDGEELSFSSLSPVAVNCSRMRIEISLLV</sequence>
<organism evidence="2 3">
    <name type="scientific">Senna tora</name>
    <dbReference type="NCBI Taxonomy" id="362788"/>
    <lineage>
        <taxon>Eukaryota</taxon>
        <taxon>Viridiplantae</taxon>
        <taxon>Streptophyta</taxon>
        <taxon>Embryophyta</taxon>
        <taxon>Tracheophyta</taxon>
        <taxon>Spermatophyta</taxon>
        <taxon>Magnoliopsida</taxon>
        <taxon>eudicotyledons</taxon>
        <taxon>Gunneridae</taxon>
        <taxon>Pentapetalae</taxon>
        <taxon>rosids</taxon>
        <taxon>fabids</taxon>
        <taxon>Fabales</taxon>
        <taxon>Fabaceae</taxon>
        <taxon>Caesalpinioideae</taxon>
        <taxon>Cassia clade</taxon>
        <taxon>Senna</taxon>
    </lineage>
</organism>
<comment type="caution">
    <text evidence="2">The sequence shown here is derived from an EMBL/GenBank/DDBJ whole genome shotgun (WGS) entry which is preliminary data.</text>
</comment>
<gene>
    <name evidence="2" type="ORF">G2W53_001593</name>
</gene>
<dbReference type="AlphaFoldDB" id="A0A834XG24"/>
<evidence type="ECO:0000256" key="1">
    <source>
        <dbReference type="SAM" id="MobiDB-lite"/>
    </source>
</evidence>
<evidence type="ECO:0000313" key="2">
    <source>
        <dbReference type="EMBL" id="KAF7844688.1"/>
    </source>
</evidence>
<dbReference type="Proteomes" id="UP000634136">
    <property type="component" value="Unassembled WGS sequence"/>
</dbReference>
<reference evidence="2" key="1">
    <citation type="submission" date="2020-09" db="EMBL/GenBank/DDBJ databases">
        <title>Genome-Enabled Discovery of Anthraquinone Biosynthesis in Senna tora.</title>
        <authorList>
            <person name="Kang S.-H."/>
            <person name="Pandey R.P."/>
            <person name="Lee C.-M."/>
            <person name="Sim J.-S."/>
            <person name="Jeong J.-T."/>
            <person name="Choi B.-S."/>
            <person name="Jung M."/>
            <person name="Ginzburg D."/>
            <person name="Zhao K."/>
            <person name="Won S.Y."/>
            <person name="Oh T.-J."/>
            <person name="Yu Y."/>
            <person name="Kim N.-H."/>
            <person name="Lee O.R."/>
            <person name="Lee T.-H."/>
            <person name="Bashyal P."/>
            <person name="Kim T.-S."/>
            <person name="Lee W.-H."/>
            <person name="Kawkins C."/>
            <person name="Kim C.-K."/>
            <person name="Kim J.S."/>
            <person name="Ahn B.O."/>
            <person name="Rhee S.Y."/>
            <person name="Sohng J.K."/>
        </authorList>
    </citation>
    <scope>NUCLEOTIDE SEQUENCE</scope>
    <source>
        <tissue evidence="2">Leaf</tissue>
    </source>
</reference>
<dbReference type="EMBL" id="JAAIUW010000001">
    <property type="protein sequence ID" value="KAF7844688.1"/>
    <property type="molecule type" value="Genomic_DNA"/>
</dbReference>
<keyword evidence="3" id="KW-1185">Reference proteome</keyword>
<feature type="region of interest" description="Disordered" evidence="1">
    <location>
        <begin position="43"/>
        <end position="85"/>
    </location>
</feature>
<proteinExistence type="predicted"/>
<accession>A0A834XG24</accession>
<evidence type="ECO:0000313" key="3">
    <source>
        <dbReference type="Proteomes" id="UP000634136"/>
    </source>
</evidence>